<feature type="region of interest" description="Disordered" evidence="1">
    <location>
        <begin position="32"/>
        <end position="54"/>
    </location>
</feature>
<reference evidence="2" key="2">
    <citation type="submission" date="2017-06" db="EMBL/GenBank/DDBJ databases">
        <title>WGS assembly of Brachypodium distachyon.</title>
        <authorList>
            <consortium name="The International Brachypodium Initiative"/>
            <person name="Lucas S."/>
            <person name="Harmon-Smith M."/>
            <person name="Lail K."/>
            <person name="Tice H."/>
            <person name="Grimwood J."/>
            <person name="Bruce D."/>
            <person name="Barry K."/>
            <person name="Shu S."/>
            <person name="Lindquist E."/>
            <person name="Wang M."/>
            <person name="Pitluck S."/>
            <person name="Vogel J.P."/>
            <person name="Garvin D.F."/>
            <person name="Mockler T.C."/>
            <person name="Schmutz J."/>
            <person name="Rokhsar D."/>
            <person name="Bevan M.W."/>
        </authorList>
    </citation>
    <scope>NUCLEOTIDE SEQUENCE</scope>
    <source>
        <strain evidence="2">Bd21</strain>
    </source>
</reference>
<feature type="compositionally biased region" description="Low complexity" evidence="1">
    <location>
        <begin position="178"/>
        <end position="187"/>
    </location>
</feature>
<dbReference type="Proteomes" id="UP000008810">
    <property type="component" value="Chromosome 3"/>
</dbReference>
<dbReference type="EMBL" id="CM000882">
    <property type="protein sequence ID" value="KQJ96438.2"/>
    <property type="molecule type" value="Genomic_DNA"/>
</dbReference>
<sequence>MQKEFCFGIVWIIPNFMSRKCTSLCTVRSNYTDVSDHPEQKKTLERTPRGRDPAPTSVCLLTSISLHAPLPPLQPPHPSLPLPAAAGCPSAGAAAPSSTTAGRTPLSTFARRRRSPIAGLAHRWRDAAAAAPSSCPASSTAAIGGGILPPTTASLARRETPPPPPPRPPTGASPPAPSTAAASFPSAWRRPCDGGSGEARVLRRQLRGQQAWSAPWTATAPLPAVHSSRVYKYRPDAPTG</sequence>
<name>A0A0Q3FAV4_BRADI</name>
<feature type="compositionally biased region" description="Pro residues" evidence="1">
    <location>
        <begin position="161"/>
        <end position="177"/>
    </location>
</feature>
<dbReference type="EnsemblPlants" id="KQJ96438">
    <property type="protein sequence ID" value="KQJ96438"/>
    <property type="gene ID" value="BRADI_3g23081v3"/>
</dbReference>
<evidence type="ECO:0000256" key="1">
    <source>
        <dbReference type="SAM" id="MobiDB-lite"/>
    </source>
</evidence>
<evidence type="ECO:0000313" key="3">
    <source>
        <dbReference type="EnsemblPlants" id="KQJ96438"/>
    </source>
</evidence>
<feature type="region of interest" description="Disordered" evidence="1">
    <location>
        <begin position="70"/>
        <end position="112"/>
    </location>
</feature>
<dbReference type="InParanoid" id="A0A0Q3FAV4"/>
<feature type="compositionally biased region" description="Low complexity" evidence="1">
    <location>
        <begin position="82"/>
        <end position="101"/>
    </location>
</feature>
<evidence type="ECO:0000313" key="4">
    <source>
        <dbReference type="Proteomes" id="UP000008810"/>
    </source>
</evidence>
<dbReference type="AlphaFoldDB" id="A0A0Q3FAV4"/>
<feature type="compositionally biased region" description="Pro residues" evidence="1">
    <location>
        <begin position="70"/>
        <end position="81"/>
    </location>
</feature>
<feature type="region of interest" description="Disordered" evidence="1">
    <location>
        <begin position="131"/>
        <end position="200"/>
    </location>
</feature>
<reference evidence="3" key="3">
    <citation type="submission" date="2018-08" db="UniProtKB">
        <authorList>
            <consortium name="EnsemblPlants"/>
        </authorList>
    </citation>
    <scope>IDENTIFICATION</scope>
    <source>
        <strain evidence="3">cv. Bd21</strain>
    </source>
</reference>
<organism evidence="2">
    <name type="scientific">Brachypodium distachyon</name>
    <name type="common">Purple false brome</name>
    <name type="synonym">Trachynia distachya</name>
    <dbReference type="NCBI Taxonomy" id="15368"/>
    <lineage>
        <taxon>Eukaryota</taxon>
        <taxon>Viridiplantae</taxon>
        <taxon>Streptophyta</taxon>
        <taxon>Embryophyta</taxon>
        <taxon>Tracheophyta</taxon>
        <taxon>Spermatophyta</taxon>
        <taxon>Magnoliopsida</taxon>
        <taxon>Liliopsida</taxon>
        <taxon>Poales</taxon>
        <taxon>Poaceae</taxon>
        <taxon>BOP clade</taxon>
        <taxon>Pooideae</taxon>
        <taxon>Stipodae</taxon>
        <taxon>Brachypodieae</taxon>
        <taxon>Brachypodium</taxon>
    </lineage>
</organism>
<dbReference type="Gramene" id="KQJ96438">
    <property type="protein sequence ID" value="KQJ96438"/>
    <property type="gene ID" value="BRADI_3g23081v3"/>
</dbReference>
<proteinExistence type="predicted"/>
<reference evidence="2 3" key="1">
    <citation type="journal article" date="2010" name="Nature">
        <title>Genome sequencing and analysis of the model grass Brachypodium distachyon.</title>
        <authorList>
            <consortium name="International Brachypodium Initiative"/>
        </authorList>
    </citation>
    <scope>NUCLEOTIDE SEQUENCE [LARGE SCALE GENOMIC DNA]</scope>
    <source>
        <strain evidence="2 3">Bd21</strain>
    </source>
</reference>
<evidence type="ECO:0000313" key="2">
    <source>
        <dbReference type="EMBL" id="KQJ96438.2"/>
    </source>
</evidence>
<protein>
    <submittedName>
        <fullName evidence="2 3">Uncharacterized protein</fullName>
    </submittedName>
</protein>
<gene>
    <name evidence="2" type="ORF">BRADI_3g23081v3</name>
</gene>
<keyword evidence="4" id="KW-1185">Reference proteome</keyword>
<feature type="compositionally biased region" description="Low complexity" evidence="1">
    <location>
        <begin position="131"/>
        <end position="142"/>
    </location>
</feature>
<accession>A0A0Q3FAV4</accession>
<feature type="compositionally biased region" description="Basic and acidic residues" evidence="1">
    <location>
        <begin position="34"/>
        <end position="52"/>
    </location>
</feature>